<proteinExistence type="predicted"/>
<accession>A0A2P2QFT5</accession>
<name>A0A2P2QFT5_RHIMU</name>
<evidence type="ECO:0000313" key="1">
    <source>
        <dbReference type="EMBL" id="MBX65737.1"/>
    </source>
</evidence>
<organism evidence="1">
    <name type="scientific">Rhizophora mucronata</name>
    <name type="common">Asiatic mangrove</name>
    <dbReference type="NCBI Taxonomy" id="61149"/>
    <lineage>
        <taxon>Eukaryota</taxon>
        <taxon>Viridiplantae</taxon>
        <taxon>Streptophyta</taxon>
        <taxon>Embryophyta</taxon>
        <taxon>Tracheophyta</taxon>
        <taxon>Spermatophyta</taxon>
        <taxon>Magnoliopsida</taxon>
        <taxon>eudicotyledons</taxon>
        <taxon>Gunneridae</taxon>
        <taxon>Pentapetalae</taxon>
        <taxon>rosids</taxon>
        <taxon>fabids</taxon>
        <taxon>Malpighiales</taxon>
        <taxon>Rhizophoraceae</taxon>
        <taxon>Rhizophora</taxon>
    </lineage>
</organism>
<dbReference type="EMBL" id="GGEC01085253">
    <property type="protein sequence ID" value="MBX65737.1"/>
    <property type="molecule type" value="Transcribed_RNA"/>
</dbReference>
<sequence length="14" mass="1566">MKPDCNPSITFIIS</sequence>
<reference evidence="1" key="1">
    <citation type="submission" date="2018-02" db="EMBL/GenBank/DDBJ databases">
        <title>Rhizophora mucronata_Transcriptome.</title>
        <authorList>
            <person name="Meera S.P."/>
            <person name="Sreeshan A."/>
            <person name="Augustine A."/>
        </authorList>
    </citation>
    <scope>NUCLEOTIDE SEQUENCE</scope>
    <source>
        <tissue evidence="1">Leaf</tissue>
    </source>
</reference>
<protein>
    <submittedName>
        <fullName evidence="1">Uncharacterized protein</fullName>
    </submittedName>
</protein>